<feature type="transmembrane region" description="Helical" evidence="13">
    <location>
        <begin position="12"/>
        <end position="33"/>
    </location>
</feature>
<comment type="cofactor">
    <cofactor evidence="1">
        <name>Fe(2+)</name>
        <dbReference type="ChEBI" id="CHEBI:29033"/>
    </cofactor>
</comment>
<feature type="domain" description="Fatty acid desaturase" evidence="14">
    <location>
        <begin position="35"/>
        <end position="246"/>
    </location>
</feature>
<evidence type="ECO:0000256" key="3">
    <source>
        <dbReference type="ARBA" id="ARBA00008749"/>
    </source>
</evidence>
<dbReference type="GO" id="GO:0006633">
    <property type="term" value="P:fatty acid biosynthetic process"/>
    <property type="evidence" value="ECO:0007669"/>
    <property type="project" value="UniProtKB-KW"/>
</dbReference>
<evidence type="ECO:0000256" key="12">
    <source>
        <dbReference type="ARBA" id="ARBA00023160"/>
    </source>
</evidence>
<sequence length="271" mass="30826">MTSHSASPLPRWPVILFTLGLHLAALLVFLPIYFSWSAVAVALLLHCLTIGLGVSLGFHRLAAHRTFKVPKWLEYSLIVCGTLACQGGVKGWVGYHRLHHLHTDQSGDPHDSTQGFWWCHISWLMHEVPNSAELGRYTKDIASDPVYNFCHRYYLEMQIGLAILLYALGGMPFLVWGIFARLFVGFHSTCFVNSVCHNFGYRSHNNPNRSTNCWWVSLLTFGEGWHNNHHAFPNSAQFGSRWWEIDGVWLMVRLLRALGLATQVKSLNQNL</sequence>
<dbReference type="PANTHER" id="PTHR11351:SF31">
    <property type="entry name" value="DESATURASE 1, ISOFORM A-RELATED"/>
    <property type="match status" value="1"/>
</dbReference>
<dbReference type="GO" id="GO:0016717">
    <property type="term" value="F:oxidoreductase activity, acting on paired donors, with oxidation of a pair of donors resulting in the reduction of molecular oxygen to two molecules of water"/>
    <property type="evidence" value="ECO:0007669"/>
    <property type="project" value="InterPro"/>
</dbReference>
<reference evidence="15" key="1">
    <citation type="submission" date="2021-05" db="EMBL/GenBank/DDBJ databases">
        <authorList>
            <person name="Pietrasiak N."/>
            <person name="Ward R."/>
            <person name="Stajich J.E."/>
            <person name="Kurbessoian T."/>
        </authorList>
    </citation>
    <scope>NUCLEOTIDE SEQUENCE</scope>
    <source>
        <strain evidence="15">GSE-TBD4-15B</strain>
    </source>
</reference>
<dbReference type="CDD" id="cd03505">
    <property type="entry name" value="Delta9-FADS-like"/>
    <property type="match status" value="1"/>
</dbReference>
<accession>A0A951P835</accession>
<feature type="transmembrane region" description="Helical" evidence="13">
    <location>
        <begin position="39"/>
        <end position="58"/>
    </location>
</feature>
<evidence type="ECO:0000256" key="4">
    <source>
        <dbReference type="ARBA" id="ARBA00022516"/>
    </source>
</evidence>
<evidence type="ECO:0000313" key="16">
    <source>
        <dbReference type="Proteomes" id="UP000707356"/>
    </source>
</evidence>
<evidence type="ECO:0000313" key="15">
    <source>
        <dbReference type="EMBL" id="MBW4464768.1"/>
    </source>
</evidence>
<dbReference type="Proteomes" id="UP000707356">
    <property type="component" value="Unassembled WGS sequence"/>
</dbReference>
<dbReference type="GO" id="GO:0016020">
    <property type="term" value="C:membrane"/>
    <property type="evidence" value="ECO:0007669"/>
    <property type="project" value="UniProtKB-SubCell"/>
</dbReference>
<evidence type="ECO:0000256" key="8">
    <source>
        <dbReference type="ARBA" id="ARBA00023002"/>
    </source>
</evidence>
<keyword evidence="11 13" id="KW-0472">Membrane</keyword>
<dbReference type="AlphaFoldDB" id="A0A951P835"/>
<reference evidence="15" key="2">
    <citation type="journal article" date="2022" name="Microbiol. Resour. Announc.">
        <title>Metagenome Sequencing to Explore Phylogenomics of Terrestrial Cyanobacteria.</title>
        <authorList>
            <person name="Ward R.D."/>
            <person name="Stajich J.E."/>
            <person name="Johansen J.R."/>
            <person name="Huntemann M."/>
            <person name="Clum A."/>
            <person name="Foster B."/>
            <person name="Foster B."/>
            <person name="Roux S."/>
            <person name="Palaniappan K."/>
            <person name="Varghese N."/>
            <person name="Mukherjee S."/>
            <person name="Reddy T.B.K."/>
            <person name="Daum C."/>
            <person name="Copeland A."/>
            <person name="Chen I.A."/>
            <person name="Ivanova N.N."/>
            <person name="Kyrpides N.C."/>
            <person name="Shapiro N."/>
            <person name="Eloe-Fadrosh E.A."/>
            <person name="Pietrasiak N."/>
        </authorList>
    </citation>
    <scope>NUCLEOTIDE SEQUENCE</scope>
    <source>
        <strain evidence="15">GSE-TBD4-15B</strain>
    </source>
</reference>
<organism evidence="15 16">
    <name type="scientific">Pegethrix bostrychoides GSE-TBD4-15B</name>
    <dbReference type="NCBI Taxonomy" id="2839662"/>
    <lineage>
        <taxon>Bacteria</taxon>
        <taxon>Bacillati</taxon>
        <taxon>Cyanobacteriota</taxon>
        <taxon>Cyanophyceae</taxon>
        <taxon>Oculatellales</taxon>
        <taxon>Oculatellaceae</taxon>
        <taxon>Pegethrix</taxon>
    </lineage>
</organism>
<dbReference type="InterPro" id="IPR005804">
    <property type="entry name" value="FA_desaturase_dom"/>
</dbReference>
<evidence type="ECO:0000259" key="14">
    <source>
        <dbReference type="Pfam" id="PF00487"/>
    </source>
</evidence>
<comment type="similarity">
    <text evidence="3">Belongs to the fatty acid desaturase type 2 family.</text>
</comment>
<evidence type="ECO:0000256" key="11">
    <source>
        <dbReference type="ARBA" id="ARBA00023136"/>
    </source>
</evidence>
<keyword evidence="8 15" id="KW-0560">Oxidoreductase</keyword>
<evidence type="ECO:0000256" key="7">
    <source>
        <dbReference type="ARBA" id="ARBA00022989"/>
    </source>
</evidence>
<gene>
    <name evidence="15" type="ORF">KME07_04920</name>
</gene>
<keyword evidence="5 13" id="KW-0812">Transmembrane</keyword>
<comment type="subcellular location">
    <subcellularLocation>
        <location evidence="2">Membrane</location>
        <topology evidence="2">Multi-pass membrane protein</topology>
    </subcellularLocation>
</comment>
<feature type="transmembrane region" description="Helical" evidence="13">
    <location>
        <begin position="161"/>
        <end position="184"/>
    </location>
</feature>
<keyword evidence="4" id="KW-0444">Lipid biosynthesis</keyword>
<evidence type="ECO:0000256" key="1">
    <source>
        <dbReference type="ARBA" id="ARBA00001954"/>
    </source>
</evidence>
<dbReference type="InterPro" id="IPR015876">
    <property type="entry name" value="Acyl-CoA_DS"/>
</dbReference>
<protein>
    <submittedName>
        <fullName evidence="15">Fatty acid desaturase</fullName>
        <ecNumber evidence="15">1.14.19.-</ecNumber>
    </submittedName>
</protein>
<keyword evidence="10" id="KW-0443">Lipid metabolism</keyword>
<keyword evidence="7 13" id="KW-1133">Transmembrane helix</keyword>
<proteinExistence type="inferred from homology"/>
<evidence type="ECO:0000256" key="6">
    <source>
        <dbReference type="ARBA" id="ARBA00022832"/>
    </source>
</evidence>
<keyword evidence="12" id="KW-0275">Fatty acid biosynthesis</keyword>
<dbReference type="Pfam" id="PF00487">
    <property type="entry name" value="FA_desaturase"/>
    <property type="match status" value="1"/>
</dbReference>
<dbReference type="PANTHER" id="PTHR11351">
    <property type="entry name" value="ACYL-COA DESATURASE"/>
    <property type="match status" value="1"/>
</dbReference>
<dbReference type="PRINTS" id="PR00075">
    <property type="entry name" value="FACDDSATRASE"/>
</dbReference>
<dbReference type="EC" id="1.14.19.-" evidence="15"/>
<dbReference type="EMBL" id="JAHHHV010000020">
    <property type="protein sequence ID" value="MBW4464768.1"/>
    <property type="molecule type" value="Genomic_DNA"/>
</dbReference>
<name>A0A951P835_9CYAN</name>
<comment type="caution">
    <text evidence="15">The sequence shown here is derived from an EMBL/GenBank/DDBJ whole genome shotgun (WGS) entry which is preliminary data.</text>
</comment>
<evidence type="ECO:0000256" key="10">
    <source>
        <dbReference type="ARBA" id="ARBA00023098"/>
    </source>
</evidence>
<keyword evidence="9" id="KW-0408">Iron</keyword>
<evidence type="ECO:0000256" key="13">
    <source>
        <dbReference type="SAM" id="Phobius"/>
    </source>
</evidence>
<evidence type="ECO:0000256" key="5">
    <source>
        <dbReference type="ARBA" id="ARBA00022692"/>
    </source>
</evidence>
<evidence type="ECO:0000256" key="9">
    <source>
        <dbReference type="ARBA" id="ARBA00023004"/>
    </source>
</evidence>
<keyword evidence="6" id="KW-0276">Fatty acid metabolism</keyword>
<evidence type="ECO:0000256" key="2">
    <source>
        <dbReference type="ARBA" id="ARBA00004141"/>
    </source>
</evidence>